<evidence type="ECO:0000256" key="1">
    <source>
        <dbReference type="SAM" id="MobiDB-lite"/>
    </source>
</evidence>
<feature type="region of interest" description="Disordered" evidence="1">
    <location>
        <begin position="1"/>
        <end position="22"/>
    </location>
</feature>
<feature type="compositionally biased region" description="Polar residues" evidence="1">
    <location>
        <begin position="1"/>
        <end position="12"/>
    </location>
</feature>
<reference evidence="3" key="2">
    <citation type="submission" date="2015-01" db="EMBL/GenBank/DDBJ databases">
        <title>Evolutionary Origins and Diversification of the Mycorrhizal Mutualists.</title>
        <authorList>
            <consortium name="DOE Joint Genome Institute"/>
            <consortium name="Mycorrhizal Genomics Consortium"/>
            <person name="Kohler A."/>
            <person name="Kuo A."/>
            <person name="Nagy L.G."/>
            <person name="Floudas D."/>
            <person name="Copeland A."/>
            <person name="Barry K.W."/>
            <person name="Cichocki N."/>
            <person name="Veneault-Fourrey C."/>
            <person name="LaButti K."/>
            <person name="Lindquist E.A."/>
            <person name="Lipzen A."/>
            <person name="Lundell T."/>
            <person name="Morin E."/>
            <person name="Murat C."/>
            <person name="Riley R."/>
            <person name="Ohm R."/>
            <person name="Sun H."/>
            <person name="Tunlid A."/>
            <person name="Henrissat B."/>
            <person name="Grigoriev I.V."/>
            <person name="Hibbett D.S."/>
            <person name="Martin F."/>
        </authorList>
    </citation>
    <scope>NUCLEOTIDE SEQUENCE [LARGE SCALE GENOMIC DNA]</scope>
    <source>
        <strain evidence="3">h7</strain>
    </source>
</reference>
<dbReference type="EMBL" id="KN831772">
    <property type="protein sequence ID" value="KIM45617.1"/>
    <property type="molecule type" value="Genomic_DNA"/>
</dbReference>
<evidence type="ECO:0000313" key="2">
    <source>
        <dbReference type="EMBL" id="KIM45617.1"/>
    </source>
</evidence>
<dbReference type="HOGENOM" id="CLU_2979340_0_0_1"/>
<proteinExistence type="predicted"/>
<organism evidence="2 3">
    <name type="scientific">Hebeloma cylindrosporum</name>
    <dbReference type="NCBI Taxonomy" id="76867"/>
    <lineage>
        <taxon>Eukaryota</taxon>
        <taxon>Fungi</taxon>
        <taxon>Dikarya</taxon>
        <taxon>Basidiomycota</taxon>
        <taxon>Agaricomycotina</taxon>
        <taxon>Agaricomycetes</taxon>
        <taxon>Agaricomycetidae</taxon>
        <taxon>Agaricales</taxon>
        <taxon>Agaricineae</taxon>
        <taxon>Hymenogastraceae</taxon>
        <taxon>Hebeloma</taxon>
    </lineage>
</organism>
<keyword evidence="3" id="KW-1185">Reference proteome</keyword>
<accession>A0A0C2YXE9</accession>
<protein>
    <submittedName>
        <fullName evidence="2">Uncharacterized protein</fullName>
    </submittedName>
</protein>
<evidence type="ECO:0000313" key="3">
    <source>
        <dbReference type="Proteomes" id="UP000053424"/>
    </source>
</evidence>
<reference evidence="2 3" key="1">
    <citation type="submission" date="2014-04" db="EMBL/GenBank/DDBJ databases">
        <authorList>
            <consortium name="DOE Joint Genome Institute"/>
            <person name="Kuo A."/>
            <person name="Gay G."/>
            <person name="Dore J."/>
            <person name="Kohler A."/>
            <person name="Nagy L.G."/>
            <person name="Floudas D."/>
            <person name="Copeland A."/>
            <person name="Barry K.W."/>
            <person name="Cichocki N."/>
            <person name="Veneault-Fourrey C."/>
            <person name="LaButti K."/>
            <person name="Lindquist E.A."/>
            <person name="Lipzen A."/>
            <person name="Lundell T."/>
            <person name="Morin E."/>
            <person name="Murat C."/>
            <person name="Sun H."/>
            <person name="Tunlid A."/>
            <person name="Henrissat B."/>
            <person name="Grigoriev I.V."/>
            <person name="Hibbett D.S."/>
            <person name="Martin F."/>
            <person name="Nordberg H.P."/>
            <person name="Cantor M.N."/>
            <person name="Hua S.X."/>
        </authorList>
    </citation>
    <scope>NUCLEOTIDE SEQUENCE [LARGE SCALE GENOMIC DNA]</scope>
    <source>
        <strain evidence="3">h7</strain>
    </source>
</reference>
<gene>
    <name evidence="2" type="ORF">M413DRAFT_442276</name>
</gene>
<dbReference type="Proteomes" id="UP000053424">
    <property type="component" value="Unassembled WGS sequence"/>
</dbReference>
<name>A0A0C2YXE9_HEBCY</name>
<sequence length="58" mass="6360">MYFPGLTTSIRQPSGPFPNPEMGSLDMNKRIFDGGAESFDVRFNQCLAIIIPPLSTAL</sequence>
<dbReference type="AlphaFoldDB" id="A0A0C2YXE9"/>